<dbReference type="SMART" id="SM00530">
    <property type="entry name" value="HTH_XRE"/>
    <property type="match status" value="1"/>
</dbReference>
<feature type="domain" description="HTH cro/C1-type" evidence="2">
    <location>
        <begin position="13"/>
        <end position="67"/>
    </location>
</feature>
<name>A0A840MPT6_9PROT</name>
<dbReference type="InterPro" id="IPR014710">
    <property type="entry name" value="RmlC-like_jellyroll"/>
</dbReference>
<dbReference type="GO" id="GO:0005829">
    <property type="term" value="C:cytosol"/>
    <property type="evidence" value="ECO:0007669"/>
    <property type="project" value="TreeGrafter"/>
</dbReference>
<dbReference type="PROSITE" id="PS50943">
    <property type="entry name" value="HTH_CROC1"/>
    <property type="match status" value="1"/>
</dbReference>
<dbReference type="SUPFAM" id="SSF51182">
    <property type="entry name" value="RmlC-like cupins"/>
    <property type="match status" value="1"/>
</dbReference>
<proteinExistence type="predicted"/>
<dbReference type="SUPFAM" id="SSF47413">
    <property type="entry name" value="lambda repressor-like DNA-binding domains"/>
    <property type="match status" value="1"/>
</dbReference>
<dbReference type="PANTHER" id="PTHR46797:SF10">
    <property type="entry name" value="BLR1115 PROTEIN"/>
    <property type="match status" value="1"/>
</dbReference>
<evidence type="ECO:0000313" key="4">
    <source>
        <dbReference type="Proteomes" id="UP000575898"/>
    </source>
</evidence>
<dbReference type="GO" id="GO:0003677">
    <property type="term" value="F:DNA binding"/>
    <property type="evidence" value="ECO:0007669"/>
    <property type="project" value="UniProtKB-KW"/>
</dbReference>
<protein>
    <submittedName>
        <fullName evidence="3">Transcriptional regulator with XRE-family HTH domain</fullName>
    </submittedName>
</protein>
<dbReference type="Pfam" id="PF01381">
    <property type="entry name" value="HTH_3"/>
    <property type="match status" value="1"/>
</dbReference>
<dbReference type="InterPro" id="IPR050807">
    <property type="entry name" value="TransReg_Diox_bact_type"/>
</dbReference>
<dbReference type="Gene3D" id="1.10.260.40">
    <property type="entry name" value="lambda repressor-like DNA-binding domains"/>
    <property type="match status" value="1"/>
</dbReference>
<dbReference type="EMBL" id="JACHHY010000003">
    <property type="protein sequence ID" value="MBB5017261.1"/>
    <property type="molecule type" value="Genomic_DNA"/>
</dbReference>
<sequence length="188" mass="20662">MIDDIAPHIAQRIRCEREARGWSLSDLAERAGVSKATISKIERGEASPTATVLGRLSGGLGLSLSTLLARAEAGLNQVRRQSEQDVWQDPETGYLRQQVWPADEGPLELVEVTLPAGASVAYPASAYTFSARLIWVLEGRLTFEEGPIAHQLHIGDCLRLGPPSDCCYRNQDDQPCRYVVVLSHNRRG</sequence>
<dbReference type="Proteomes" id="UP000575898">
    <property type="component" value="Unassembled WGS sequence"/>
</dbReference>
<dbReference type="Gene3D" id="2.60.120.10">
    <property type="entry name" value="Jelly Rolls"/>
    <property type="match status" value="1"/>
</dbReference>
<dbReference type="CDD" id="cd00093">
    <property type="entry name" value="HTH_XRE"/>
    <property type="match status" value="1"/>
</dbReference>
<dbReference type="CDD" id="cd02209">
    <property type="entry name" value="cupin_XRE_C"/>
    <property type="match status" value="1"/>
</dbReference>
<dbReference type="RefSeq" id="WP_425491320.1">
    <property type="nucleotide sequence ID" value="NZ_JACHHY010000003.1"/>
</dbReference>
<evidence type="ECO:0000313" key="3">
    <source>
        <dbReference type="EMBL" id="MBB5017261.1"/>
    </source>
</evidence>
<evidence type="ECO:0000256" key="1">
    <source>
        <dbReference type="ARBA" id="ARBA00023125"/>
    </source>
</evidence>
<accession>A0A840MPT6</accession>
<dbReference type="InterPro" id="IPR001387">
    <property type="entry name" value="Cro/C1-type_HTH"/>
</dbReference>
<keyword evidence="1" id="KW-0238">DNA-binding</keyword>
<dbReference type="GO" id="GO:0003700">
    <property type="term" value="F:DNA-binding transcription factor activity"/>
    <property type="evidence" value="ECO:0007669"/>
    <property type="project" value="TreeGrafter"/>
</dbReference>
<gene>
    <name evidence="3" type="ORF">HNQ59_000525</name>
</gene>
<evidence type="ECO:0000259" key="2">
    <source>
        <dbReference type="PROSITE" id="PS50943"/>
    </source>
</evidence>
<comment type="caution">
    <text evidence="3">The sequence shown here is derived from an EMBL/GenBank/DDBJ whole genome shotgun (WGS) entry which is preliminary data.</text>
</comment>
<organism evidence="3 4">
    <name type="scientific">Chitinivorax tropicus</name>
    <dbReference type="NCBI Taxonomy" id="714531"/>
    <lineage>
        <taxon>Bacteria</taxon>
        <taxon>Pseudomonadati</taxon>
        <taxon>Pseudomonadota</taxon>
        <taxon>Betaproteobacteria</taxon>
        <taxon>Chitinivorax</taxon>
    </lineage>
</organism>
<dbReference type="PANTHER" id="PTHR46797">
    <property type="entry name" value="HTH-TYPE TRANSCRIPTIONAL REGULATOR"/>
    <property type="match status" value="1"/>
</dbReference>
<dbReference type="InterPro" id="IPR010982">
    <property type="entry name" value="Lambda_DNA-bd_dom_sf"/>
</dbReference>
<dbReference type="InterPro" id="IPR011051">
    <property type="entry name" value="RmlC_Cupin_sf"/>
</dbReference>
<dbReference type="AlphaFoldDB" id="A0A840MPT6"/>
<keyword evidence="4" id="KW-1185">Reference proteome</keyword>
<reference evidence="3 4" key="1">
    <citation type="submission" date="2020-08" db="EMBL/GenBank/DDBJ databases">
        <title>Genomic Encyclopedia of Type Strains, Phase IV (KMG-IV): sequencing the most valuable type-strain genomes for metagenomic binning, comparative biology and taxonomic classification.</title>
        <authorList>
            <person name="Goeker M."/>
        </authorList>
    </citation>
    <scope>NUCLEOTIDE SEQUENCE [LARGE SCALE GENOMIC DNA]</scope>
    <source>
        <strain evidence="3 4">DSM 27165</strain>
    </source>
</reference>